<dbReference type="Proteomes" id="UP000279833">
    <property type="component" value="Unassembled WGS sequence"/>
</dbReference>
<proteinExistence type="predicted"/>
<dbReference type="AlphaFoldDB" id="A0A183KX01"/>
<evidence type="ECO:0000256" key="1">
    <source>
        <dbReference type="SAM" id="MobiDB-lite"/>
    </source>
</evidence>
<evidence type="ECO:0000313" key="2">
    <source>
        <dbReference type="EMBL" id="VDP69628.1"/>
    </source>
</evidence>
<feature type="compositionally biased region" description="Low complexity" evidence="1">
    <location>
        <begin position="387"/>
        <end position="416"/>
    </location>
</feature>
<reference evidence="4" key="1">
    <citation type="submission" date="2016-06" db="UniProtKB">
        <authorList>
            <consortium name="WormBaseParasite"/>
        </authorList>
    </citation>
    <scope>IDENTIFICATION</scope>
</reference>
<feature type="compositionally biased region" description="Basic and acidic residues" evidence="1">
    <location>
        <begin position="292"/>
        <end position="306"/>
    </location>
</feature>
<dbReference type="WBParaSite" id="SCUD_0001959801-mRNA-1">
    <property type="protein sequence ID" value="SCUD_0001959801-mRNA-1"/>
    <property type="gene ID" value="SCUD_0001959801"/>
</dbReference>
<protein>
    <submittedName>
        <fullName evidence="4">Homeobox domain-containing protein</fullName>
    </submittedName>
</protein>
<name>A0A183KX01_9TREM</name>
<feature type="region of interest" description="Disordered" evidence="1">
    <location>
        <begin position="277"/>
        <end position="308"/>
    </location>
</feature>
<accession>A0A183KX01</accession>
<organism evidence="4">
    <name type="scientific">Schistosoma curassoni</name>
    <dbReference type="NCBI Taxonomy" id="6186"/>
    <lineage>
        <taxon>Eukaryota</taxon>
        <taxon>Metazoa</taxon>
        <taxon>Spiralia</taxon>
        <taxon>Lophotrochozoa</taxon>
        <taxon>Platyhelminthes</taxon>
        <taxon>Trematoda</taxon>
        <taxon>Digenea</taxon>
        <taxon>Strigeidida</taxon>
        <taxon>Schistosomatoidea</taxon>
        <taxon>Schistosomatidae</taxon>
        <taxon>Schistosoma</taxon>
    </lineage>
</organism>
<dbReference type="STRING" id="6186.A0A183KX01"/>
<gene>
    <name evidence="2" type="ORF">SCUD_LOCUS19595</name>
</gene>
<keyword evidence="3" id="KW-1185">Reference proteome</keyword>
<evidence type="ECO:0000313" key="4">
    <source>
        <dbReference type="WBParaSite" id="SCUD_0001959801-mRNA-1"/>
    </source>
</evidence>
<dbReference type="EMBL" id="UZAK01042786">
    <property type="protein sequence ID" value="VDP69628.1"/>
    <property type="molecule type" value="Genomic_DNA"/>
</dbReference>
<evidence type="ECO:0000313" key="3">
    <source>
        <dbReference type="Proteomes" id="UP000279833"/>
    </source>
</evidence>
<sequence length="461" mass="53265">MQTANYLTNISCNLSEIDSNLSTTSSSSSTTTTTDKLNSSSSSSSSSFLITDILAPNNCINGIIRLTNDNQSTDEMISVQRQNRQQYDNENVKQFQYGSDISMKLFTDYHDNNNQLHANIDNIHIWQILFESLLTNSALNIEQLESLLPLTQMSQNEFPNFYEEKLQTTQETFQYLPFELSQQYKQLNESIGLKSTTNSNDIHSLKQLCQEIWRLFQETSINNNNDLKEIDNHSTTNYNEQQLNYQNKFKLFLTKSYEQYCRHTMDHLKQTENSILNTDHHHHNNNSSTDDMDSKNKPLKREEKQEQISCQDGDSKLLNLNHGHFKSFTKIDKIKTYQLWFNSLNCLNTQQKLYHLYKTNYFIKNYCQNVEHLKMNENDSLKSNNSVNNNTITANTTHNSNDSATNNNNNHTVNSDDMSDTSNIHNLSIPSNSALDALIHMTTSTMQQLKHDGDFSGYHLN</sequence>
<reference evidence="2 3" key="2">
    <citation type="submission" date="2018-11" db="EMBL/GenBank/DDBJ databases">
        <authorList>
            <consortium name="Pathogen Informatics"/>
        </authorList>
    </citation>
    <scope>NUCLEOTIDE SEQUENCE [LARGE SCALE GENOMIC DNA]</scope>
    <source>
        <strain evidence="2">Dakar</strain>
        <strain evidence="3">Dakar, Senegal</strain>
    </source>
</reference>
<feature type="region of interest" description="Disordered" evidence="1">
    <location>
        <begin position="387"/>
        <end position="425"/>
    </location>
</feature>
<feature type="region of interest" description="Disordered" evidence="1">
    <location>
        <begin position="20"/>
        <end position="45"/>
    </location>
</feature>